<keyword evidence="2" id="KW-1185">Reference proteome</keyword>
<evidence type="ECO:0000313" key="2">
    <source>
        <dbReference type="Proteomes" id="UP000242610"/>
    </source>
</evidence>
<reference evidence="2" key="1">
    <citation type="submission" date="2016-08" db="EMBL/GenBank/DDBJ databases">
        <authorList>
            <person name="Varghese N."/>
            <person name="Submissions Spin"/>
        </authorList>
    </citation>
    <scope>NUCLEOTIDE SEQUENCE [LARGE SCALE GENOMIC DNA]</scope>
    <source>
        <strain evidence="2">R-52791</strain>
    </source>
</reference>
<accession>A0A1C4H549</accession>
<sequence length="167" mass="19716">MTLSLAHFMKKHKTRIITICIKNENKISNLLNIGDSTNSKPCNHAVRTRNGMLIFRQRFGNPTDRPFIKLLTHHHQKRKQLTPTQVTATLSRMGLKSATFPEDRNMRYYPARNLATVLNEIHYIQNRDSRNCMVKTCSAAHQKSDVYTPWWKYIKQRRYMHGFKDEI</sequence>
<evidence type="ECO:0000313" key="1">
    <source>
        <dbReference type="EMBL" id="SCC80005.1"/>
    </source>
</evidence>
<dbReference type="EMBL" id="FMBL01000002">
    <property type="protein sequence ID" value="SCC80005.1"/>
    <property type="molecule type" value="Genomic_DNA"/>
</dbReference>
<proteinExistence type="predicted"/>
<name>A0A1C4H549_9BIFI</name>
<dbReference type="Proteomes" id="UP000242610">
    <property type="component" value="Unassembled WGS sequence"/>
</dbReference>
<organism evidence="1 2">
    <name type="scientific">Bifidobacterium commune</name>
    <dbReference type="NCBI Taxonomy" id="1505727"/>
    <lineage>
        <taxon>Bacteria</taxon>
        <taxon>Bacillati</taxon>
        <taxon>Actinomycetota</taxon>
        <taxon>Actinomycetes</taxon>
        <taxon>Bifidobacteriales</taxon>
        <taxon>Bifidobacteriaceae</taxon>
        <taxon>Bifidobacterium</taxon>
    </lineage>
</organism>
<protein>
    <submittedName>
        <fullName evidence="1">Uncharacterized protein</fullName>
    </submittedName>
</protein>
<gene>
    <name evidence="1" type="ORF">GA0061077_0925</name>
</gene>
<dbReference type="AlphaFoldDB" id="A0A1C4H549"/>